<evidence type="ECO:0000256" key="8">
    <source>
        <dbReference type="ARBA" id="ARBA00022763"/>
    </source>
</evidence>
<evidence type="ECO:0000256" key="12">
    <source>
        <dbReference type="ARBA" id="ARBA00023204"/>
    </source>
</evidence>
<evidence type="ECO:0000256" key="4">
    <source>
        <dbReference type="ARBA" id="ARBA00012045"/>
    </source>
</evidence>
<evidence type="ECO:0000313" key="17">
    <source>
        <dbReference type="Proteomes" id="UP000518752"/>
    </source>
</evidence>
<organism evidence="16 17">
    <name type="scientific">Collybiopsis confluens</name>
    <dbReference type="NCBI Taxonomy" id="2823264"/>
    <lineage>
        <taxon>Eukaryota</taxon>
        <taxon>Fungi</taxon>
        <taxon>Dikarya</taxon>
        <taxon>Basidiomycota</taxon>
        <taxon>Agaricomycotina</taxon>
        <taxon>Agaricomycetes</taxon>
        <taxon>Agaricomycetidae</taxon>
        <taxon>Agaricales</taxon>
        <taxon>Marasmiineae</taxon>
        <taxon>Omphalotaceae</taxon>
        <taxon>Collybiopsis</taxon>
    </lineage>
</organism>
<keyword evidence="11" id="KW-0411">Iron-sulfur</keyword>
<evidence type="ECO:0000256" key="3">
    <source>
        <dbReference type="ARBA" id="ARBA00008343"/>
    </source>
</evidence>
<keyword evidence="8" id="KW-0227">DNA damage</keyword>
<evidence type="ECO:0000256" key="13">
    <source>
        <dbReference type="ARBA" id="ARBA00023295"/>
    </source>
</evidence>
<dbReference type="InterPro" id="IPR003651">
    <property type="entry name" value="Endonuclease3_FeS-loop_motif"/>
</dbReference>
<evidence type="ECO:0000256" key="5">
    <source>
        <dbReference type="ARBA" id="ARBA00022023"/>
    </source>
</evidence>
<evidence type="ECO:0000259" key="15">
    <source>
        <dbReference type="SMART" id="SM00478"/>
    </source>
</evidence>
<comment type="catalytic activity">
    <reaction evidence="1">
        <text>Hydrolyzes free adenine bases from 7,8-dihydro-8-oxoguanine:adenine mismatched double-stranded DNA, leaving an apurinic site.</text>
        <dbReference type="EC" id="3.2.2.31"/>
    </reaction>
</comment>
<dbReference type="InterPro" id="IPR004036">
    <property type="entry name" value="Endonuclease-III-like_CS2"/>
</dbReference>
<dbReference type="SMART" id="SM00478">
    <property type="entry name" value="ENDO3c"/>
    <property type="match status" value="1"/>
</dbReference>
<keyword evidence="17" id="KW-1185">Reference proteome</keyword>
<sequence length="438" mass="48337">MTKRRRALVEDESDYTPGTSKLSKRRRHARTHGTSSPNTPESECGERTRVTPLEAGLEDKNKNCCDDVDVDEENSSKHSKMAHVLSNSSLIRQALLEWYVNVRASRGMPWRKPFDPSLDLEGQSQRAYEVWALMSSEIMLQQTQVATVIPYYNAWMNRFPTIQHLASSSLDEVNALWKGLGYYSRAKRLLTGAQKVVQEYQGRLPRTSSELEAKIPGIGRYSAGAISSIAYGERVPALDGNVSRLLSRLLTLHAPPKSKATTDVLWAAAAAIVGSSSGTKLSPSGSKDHSGDINEALIELGSTICRPSEPKCSGCPLSAWCGAYDETNRRPPSRFPDIEDVCTLCKPLPKGISGVSIYPMKAEKKKARVEVDIISVVEWRSSEDQKFLLLRRPDKGLLASLYEFPSVPNVSISTSEAEASDLAQKQLLSIFKDPLTPP</sequence>
<dbReference type="InterPro" id="IPR023170">
    <property type="entry name" value="HhH_base_excis_C"/>
</dbReference>
<keyword evidence="9" id="KW-0378">Hydrolase</keyword>
<dbReference type="InterPro" id="IPR044298">
    <property type="entry name" value="MIG/MutY"/>
</dbReference>
<dbReference type="PANTHER" id="PTHR42944">
    <property type="entry name" value="ADENINE DNA GLYCOSYLASE"/>
    <property type="match status" value="1"/>
</dbReference>
<feature type="domain" description="HhH-GPD" evidence="15">
    <location>
        <begin position="139"/>
        <end position="303"/>
    </location>
</feature>
<dbReference type="PANTHER" id="PTHR42944:SF1">
    <property type="entry name" value="ADENINE DNA GLYCOSYLASE"/>
    <property type="match status" value="1"/>
</dbReference>
<feature type="compositionally biased region" description="Polar residues" evidence="14">
    <location>
        <begin position="32"/>
        <end position="41"/>
    </location>
</feature>
<dbReference type="InterPro" id="IPR011257">
    <property type="entry name" value="DNA_glycosylase"/>
</dbReference>
<dbReference type="Gene3D" id="1.10.340.30">
    <property type="entry name" value="Hypothetical protein, domain 2"/>
    <property type="match status" value="1"/>
</dbReference>
<evidence type="ECO:0000256" key="6">
    <source>
        <dbReference type="ARBA" id="ARBA00022485"/>
    </source>
</evidence>
<dbReference type="InterPro" id="IPR003265">
    <property type="entry name" value="HhH-GPD_domain"/>
</dbReference>
<dbReference type="GO" id="GO:0051539">
    <property type="term" value="F:4 iron, 4 sulfur cluster binding"/>
    <property type="evidence" value="ECO:0007669"/>
    <property type="project" value="UniProtKB-KW"/>
</dbReference>
<evidence type="ECO:0000256" key="2">
    <source>
        <dbReference type="ARBA" id="ARBA00001966"/>
    </source>
</evidence>
<dbReference type="FunFam" id="1.10.340.30:FF:000002">
    <property type="entry name" value="Adenine DNA glycosylase"/>
    <property type="match status" value="1"/>
</dbReference>
<evidence type="ECO:0000256" key="10">
    <source>
        <dbReference type="ARBA" id="ARBA00023004"/>
    </source>
</evidence>
<dbReference type="GO" id="GO:0032357">
    <property type="term" value="F:oxidized purine DNA binding"/>
    <property type="evidence" value="ECO:0007669"/>
    <property type="project" value="TreeGrafter"/>
</dbReference>
<dbReference type="Pfam" id="PF00730">
    <property type="entry name" value="HhH-GPD"/>
    <property type="match status" value="1"/>
</dbReference>
<evidence type="ECO:0000313" key="16">
    <source>
        <dbReference type="EMBL" id="KAF5390017.1"/>
    </source>
</evidence>
<keyword evidence="13" id="KW-0326">Glycosidase</keyword>
<dbReference type="GO" id="GO:0006285">
    <property type="term" value="P:base-excision repair, AP site formation"/>
    <property type="evidence" value="ECO:0007669"/>
    <property type="project" value="UniProtKB-ARBA"/>
</dbReference>
<feature type="compositionally biased region" description="Basic residues" evidence="14">
    <location>
        <begin position="22"/>
        <end position="31"/>
    </location>
</feature>
<evidence type="ECO:0000256" key="11">
    <source>
        <dbReference type="ARBA" id="ARBA00023014"/>
    </source>
</evidence>
<dbReference type="GO" id="GO:0035485">
    <property type="term" value="F:adenine/guanine mispair binding"/>
    <property type="evidence" value="ECO:0007669"/>
    <property type="project" value="TreeGrafter"/>
</dbReference>
<dbReference type="SUPFAM" id="SSF48150">
    <property type="entry name" value="DNA-glycosylase"/>
    <property type="match status" value="1"/>
</dbReference>
<dbReference type="GO" id="GO:0034039">
    <property type="term" value="F:8-oxo-7,8-dihydroguanine DNA N-glycosylase activity"/>
    <property type="evidence" value="ECO:0007669"/>
    <property type="project" value="TreeGrafter"/>
</dbReference>
<accession>A0A8H5HV20</accession>
<name>A0A8H5HV20_9AGAR</name>
<dbReference type="Gene3D" id="1.10.1670.10">
    <property type="entry name" value="Helix-hairpin-Helix base-excision DNA repair enzymes (C-terminal)"/>
    <property type="match status" value="1"/>
</dbReference>
<dbReference type="PROSITE" id="PS01155">
    <property type="entry name" value="ENDONUCLEASE_III_2"/>
    <property type="match status" value="1"/>
</dbReference>
<evidence type="ECO:0000256" key="7">
    <source>
        <dbReference type="ARBA" id="ARBA00022723"/>
    </source>
</evidence>
<dbReference type="GO" id="GO:0005634">
    <property type="term" value="C:nucleus"/>
    <property type="evidence" value="ECO:0007669"/>
    <property type="project" value="TreeGrafter"/>
</dbReference>
<comment type="similarity">
    <text evidence="3">Belongs to the Nth/MutY family.</text>
</comment>
<protein>
    <recommendedName>
        <fullName evidence="5">Adenine DNA glycosylase</fullName>
        <ecNumber evidence="4">3.2.2.31</ecNumber>
    </recommendedName>
</protein>
<evidence type="ECO:0000256" key="9">
    <source>
        <dbReference type="ARBA" id="ARBA00022801"/>
    </source>
</evidence>
<dbReference type="SUPFAM" id="SSF55811">
    <property type="entry name" value="Nudix"/>
    <property type="match status" value="1"/>
</dbReference>
<keyword evidence="6" id="KW-0004">4Fe-4S</keyword>
<dbReference type="EC" id="3.2.2.31" evidence="4"/>
<dbReference type="SMART" id="SM00525">
    <property type="entry name" value="FES"/>
    <property type="match status" value="1"/>
</dbReference>
<dbReference type="GO" id="GO:0046872">
    <property type="term" value="F:metal ion binding"/>
    <property type="evidence" value="ECO:0007669"/>
    <property type="project" value="UniProtKB-KW"/>
</dbReference>
<dbReference type="Proteomes" id="UP000518752">
    <property type="component" value="Unassembled WGS sequence"/>
</dbReference>
<evidence type="ECO:0000256" key="1">
    <source>
        <dbReference type="ARBA" id="ARBA00000843"/>
    </source>
</evidence>
<dbReference type="CDD" id="cd00056">
    <property type="entry name" value="ENDO3c"/>
    <property type="match status" value="1"/>
</dbReference>
<reference evidence="16 17" key="1">
    <citation type="journal article" date="2020" name="ISME J.">
        <title>Uncovering the hidden diversity of litter-decomposition mechanisms in mushroom-forming fungi.</title>
        <authorList>
            <person name="Floudas D."/>
            <person name="Bentzer J."/>
            <person name="Ahren D."/>
            <person name="Johansson T."/>
            <person name="Persson P."/>
            <person name="Tunlid A."/>
        </authorList>
    </citation>
    <scope>NUCLEOTIDE SEQUENCE [LARGE SCALE GENOMIC DNA]</scope>
    <source>
        <strain evidence="16 17">CBS 406.79</strain>
    </source>
</reference>
<keyword evidence="10" id="KW-0408">Iron</keyword>
<keyword evidence="12" id="KW-0234">DNA repair</keyword>
<keyword evidence="7" id="KW-0479">Metal-binding</keyword>
<dbReference type="AlphaFoldDB" id="A0A8H5HV20"/>
<dbReference type="OrthoDB" id="10248838at2759"/>
<dbReference type="GO" id="GO:0006298">
    <property type="term" value="P:mismatch repair"/>
    <property type="evidence" value="ECO:0007669"/>
    <property type="project" value="TreeGrafter"/>
</dbReference>
<comment type="caution">
    <text evidence="16">The sequence shown here is derived from an EMBL/GenBank/DDBJ whole genome shotgun (WGS) entry which is preliminary data.</text>
</comment>
<evidence type="ECO:0000256" key="14">
    <source>
        <dbReference type="SAM" id="MobiDB-lite"/>
    </source>
</evidence>
<proteinExistence type="inferred from homology"/>
<dbReference type="Gene3D" id="3.90.79.10">
    <property type="entry name" value="Nucleoside Triphosphate Pyrophosphohydrolase"/>
    <property type="match status" value="1"/>
</dbReference>
<dbReference type="GO" id="GO:0000701">
    <property type="term" value="F:purine-specific mismatch base pair DNA N-glycosylase activity"/>
    <property type="evidence" value="ECO:0007669"/>
    <property type="project" value="UniProtKB-EC"/>
</dbReference>
<feature type="region of interest" description="Disordered" evidence="14">
    <location>
        <begin position="1"/>
        <end position="55"/>
    </location>
</feature>
<comment type="cofactor">
    <cofactor evidence="2">
        <name>[4Fe-4S] cluster</name>
        <dbReference type="ChEBI" id="CHEBI:49883"/>
    </cofactor>
</comment>
<dbReference type="EMBL" id="JAACJN010000017">
    <property type="protein sequence ID" value="KAF5390017.1"/>
    <property type="molecule type" value="Genomic_DNA"/>
</dbReference>
<dbReference type="InterPro" id="IPR015797">
    <property type="entry name" value="NUDIX_hydrolase-like_dom_sf"/>
</dbReference>
<gene>
    <name evidence="16" type="ORF">D9757_003838</name>
</gene>